<dbReference type="Pfam" id="PF01926">
    <property type="entry name" value="MMR_HSR1"/>
    <property type="match status" value="1"/>
</dbReference>
<dbReference type="NCBIfam" id="TIGR03918">
    <property type="entry name" value="GTP_HydF"/>
    <property type="match status" value="1"/>
</dbReference>
<dbReference type="Gene3D" id="3.40.50.11410">
    <property type="match status" value="1"/>
</dbReference>
<dbReference type="InterPro" id="IPR027417">
    <property type="entry name" value="P-loop_NTPase"/>
</dbReference>
<dbReference type="InterPro" id="IPR005225">
    <property type="entry name" value="Small_GTP-bd"/>
</dbReference>
<dbReference type="InterPro" id="IPR041606">
    <property type="entry name" value="HydF_dimer"/>
</dbReference>
<dbReference type="PANTHER" id="PTHR42714">
    <property type="entry name" value="TRNA MODIFICATION GTPASE GTPBP3"/>
    <property type="match status" value="1"/>
</dbReference>
<evidence type="ECO:0000313" key="7">
    <source>
        <dbReference type="Proteomes" id="UP000611796"/>
    </source>
</evidence>
<dbReference type="Pfam" id="PF18133">
    <property type="entry name" value="HydF_tetramer"/>
    <property type="match status" value="1"/>
</dbReference>
<dbReference type="InterPro" id="IPR006073">
    <property type="entry name" value="GTP-bd"/>
</dbReference>
<dbReference type="Pfam" id="PF18128">
    <property type="entry name" value="HydF_dimer"/>
    <property type="match status" value="1"/>
</dbReference>
<feature type="domain" description="G" evidence="3">
    <location>
        <begin position="11"/>
        <end position="126"/>
    </location>
</feature>
<evidence type="ECO:0000259" key="3">
    <source>
        <dbReference type="Pfam" id="PF01926"/>
    </source>
</evidence>
<organism evidence="6 7">
    <name type="scientific">Paeniclostridium hominis</name>
    <dbReference type="NCBI Taxonomy" id="2764329"/>
    <lineage>
        <taxon>Bacteria</taxon>
        <taxon>Bacillati</taxon>
        <taxon>Bacillota</taxon>
        <taxon>Clostridia</taxon>
        <taxon>Peptostreptococcales</taxon>
        <taxon>Peptostreptococcaceae</taxon>
        <taxon>Paeniclostridium</taxon>
    </lineage>
</organism>
<protein>
    <submittedName>
        <fullName evidence="6">[FeFe] hydrogenase H-cluster maturation GTPase HydF</fullName>
    </submittedName>
</protein>
<sequence length="395" mass="44508">MNTTPNANRKQIGIYGNTNSGKSSLMNAILGQEISLVSSIEGTTTDPVQKAMELIPFGPILLIDTAGLEDNSELGEVRVKKSYEYLKRIDFAIYVVDGNNIDINTYKAWKKESNKYNVNHVVVVNKLDILNEEEVNNIKKLFESPIFISVKENKGIDDLKKELIKYLEQEEEDKPIVGDLLPYGSKVILVVPIDSEAPKGRIILPQVQVIRDCLDHGIKTYVVRDTELEDALNDIKNIDLVITDSQAFKEVESIIPKDMNLTSFSILFARQKGELNDFLEGTKKLNTLKPGDKILICESCTHNVSHEDIGRVKIPNMLRKIAGGELNIEYSISYDFKENIEDYDLIIHCGACMVNRKSVLNKINICKEKNIPITNYGMVIAYFTGILDRATCIFK</sequence>
<keyword evidence="7" id="KW-1185">Reference proteome</keyword>
<dbReference type="SUPFAM" id="SSF52540">
    <property type="entry name" value="P-loop containing nucleoside triphosphate hydrolases"/>
    <property type="match status" value="1"/>
</dbReference>
<dbReference type="PANTHER" id="PTHR42714:SF6">
    <property type="entry name" value="TRANSLATION INITIATION FACTOR IF-2"/>
    <property type="match status" value="1"/>
</dbReference>
<dbReference type="InterPro" id="IPR040644">
    <property type="entry name" value="HydF_tetramer"/>
</dbReference>
<feature type="domain" description="Hydrogen maturase F tetramerization" evidence="5">
    <location>
        <begin position="277"/>
        <end position="390"/>
    </location>
</feature>
<feature type="domain" description="Hydrogen maturase F dimerization" evidence="4">
    <location>
        <begin position="176"/>
        <end position="273"/>
    </location>
</feature>
<accession>A0ABR7K0S2</accession>
<comment type="caution">
    <text evidence="6">The sequence shown here is derived from an EMBL/GenBank/DDBJ whole genome shotgun (WGS) entry which is preliminary data.</text>
</comment>
<name>A0ABR7K0S2_9FIRM</name>
<dbReference type="InterPro" id="IPR023873">
    <property type="entry name" value="FeFe-hyd_GTPase_HydF"/>
</dbReference>
<keyword evidence="2" id="KW-0342">GTP-binding</keyword>
<dbReference type="Gene3D" id="3.40.50.11420">
    <property type="match status" value="1"/>
</dbReference>
<evidence type="ECO:0000259" key="4">
    <source>
        <dbReference type="Pfam" id="PF18128"/>
    </source>
</evidence>
<dbReference type="Proteomes" id="UP000611796">
    <property type="component" value="Unassembled WGS sequence"/>
</dbReference>
<dbReference type="NCBIfam" id="TIGR00231">
    <property type="entry name" value="small_GTP"/>
    <property type="match status" value="1"/>
</dbReference>
<reference evidence="6 7" key="1">
    <citation type="submission" date="2020-08" db="EMBL/GenBank/DDBJ databases">
        <authorList>
            <person name="Liu C."/>
            <person name="Sun Q."/>
        </authorList>
    </citation>
    <scope>NUCLEOTIDE SEQUENCE [LARGE SCALE GENOMIC DNA]</scope>
    <source>
        <strain evidence="6 7">NSJ-45</strain>
    </source>
</reference>
<dbReference type="CDD" id="cd00880">
    <property type="entry name" value="Era_like"/>
    <property type="match status" value="1"/>
</dbReference>
<evidence type="ECO:0000256" key="1">
    <source>
        <dbReference type="ARBA" id="ARBA00022741"/>
    </source>
</evidence>
<evidence type="ECO:0000313" key="6">
    <source>
        <dbReference type="EMBL" id="MBC6002714.1"/>
    </source>
</evidence>
<dbReference type="RefSeq" id="WP_187005100.1">
    <property type="nucleotide sequence ID" value="NZ_JACRWD010000001.1"/>
</dbReference>
<keyword evidence="1" id="KW-0547">Nucleotide-binding</keyword>
<dbReference type="PRINTS" id="PR00326">
    <property type="entry name" value="GTP1OBG"/>
</dbReference>
<proteinExistence type="predicted"/>
<evidence type="ECO:0000259" key="5">
    <source>
        <dbReference type="Pfam" id="PF18133"/>
    </source>
</evidence>
<dbReference type="EMBL" id="JACRWD010000001">
    <property type="protein sequence ID" value="MBC6002714.1"/>
    <property type="molecule type" value="Genomic_DNA"/>
</dbReference>
<gene>
    <name evidence="6" type="primary">hydF</name>
    <name evidence="6" type="ORF">H8891_02785</name>
</gene>
<dbReference type="Gene3D" id="3.40.50.300">
    <property type="entry name" value="P-loop containing nucleotide triphosphate hydrolases"/>
    <property type="match status" value="1"/>
</dbReference>
<evidence type="ECO:0000256" key="2">
    <source>
        <dbReference type="ARBA" id="ARBA00023134"/>
    </source>
</evidence>